<dbReference type="Proteomes" id="UP000321408">
    <property type="component" value="Chromosome"/>
</dbReference>
<dbReference type="EMBL" id="CP042905">
    <property type="protein sequence ID" value="QEE15637.1"/>
    <property type="molecule type" value="Genomic_DNA"/>
</dbReference>
<dbReference type="RefSeq" id="WP_147662539.1">
    <property type="nucleotide sequence ID" value="NZ_CP042905.2"/>
</dbReference>
<dbReference type="GeneID" id="41329457"/>
<proteinExistence type="predicted"/>
<gene>
    <name evidence="1" type="ORF">DSAG12_01463</name>
</gene>
<reference evidence="1 2" key="2">
    <citation type="journal article" date="2024" name="Int. J. Syst. Evol. Microbiol.">
        <title>Promethearchaeum syntrophicum gen. nov., sp. nov., an anaerobic, obligately syntrophic archaeon, the first isolate of the lineage 'Asgard' archaea, and proposal of the new archaeal phylum Promethearchaeota phyl. nov. and kingdom Promethearchaeati regn. nov.</title>
        <authorList>
            <person name="Imachi H."/>
            <person name="Nobu M.K."/>
            <person name="Kato S."/>
            <person name="Takaki Y."/>
            <person name="Miyazaki M."/>
            <person name="Miyata M."/>
            <person name="Ogawara M."/>
            <person name="Saito Y."/>
            <person name="Sakai S."/>
            <person name="Tahara Y.O."/>
            <person name="Takano Y."/>
            <person name="Tasumi E."/>
            <person name="Uematsu K."/>
            <person name="Yoshimura T."/>
            <person name="Itoh T."/>
            <person name="Ohkuma M."/>
            <person name="Takai K."/>
        </authorList>
    </citation>
    <scope>NUCLEOTIDE SEQUENCE [LARGE SCALE GENOMIC DNA]</scope>
    <source>
        <strain evidence="1 2">MK-D1</strain>
    </source>
</reference>
<evidence type="ECO:0000313" key="1">
    <source>
        <dbReference type="EMBL" id="QEE15637.1"/>
    </source>
</evidence>
<dbReference type="AlphaFoldDB" id="A0A5B9D9X6"/>
<sequence>MANKKFFICKSCGLEQNLDQSVHIKQKYCVGCYNKEQVHREMITKMEKYIRFLKEKKQYTKIRRKRVQDLIRLNEMMTPLTFFLLEEGEIDGIINDIRVKAITKGIEAVSQKFNLEIKNIHAIKPELIDNLIPTWKYKQIPPKDKLSDFKNLLNPVFDISSLNESTLKQFYQELKKNSTVSYFTFSKGSYLMKYQPLFKYKKEYLLHTVKTYKSQIEKAASQPIQFKYFVNFVGDDCQFQTLNDRLTKSIQKYILGLAKRDIDQISKRMINDINQSEKSNLIPNIAKYIMDNSEYIFTNWFTRILPFDKSRFMVSQAKTGSRTDFVVRLQYHFRSYELKMIANSLEMTTELLLKAKTQQKIEKIKKNDQLSKEKKETRLQKAKNQLEENLKPENLKKTQIENANGNPIIARFLILNSEKAFNLILNKIIRYHYKRLKIKTPVSYITNVLESGAVEKNRELKAYYMIHSREW</sequence>
<reference evidence="1 2" key="1">
    <citation type="journal article" date="2020" name="Nature">
        <title>Isolation of an archaeon at the prokaryote-eukaryote interface.</title>
        <authorList>
            <person name="Imachi H."/>
            <person name="Nobu M.K."/>
            <person name="Nakahara N."/>
            <person name="Morono Y."/>
            <person name="Ogawara M."/>
            <person name="Takaki Y."/>
            <person name="Takano Y."/>
            <person name="Uematsu K."/>
            <person name="Ikuta T."/>
            <person name="Ito M."/>
            <person name="Matsui Y."/>
            <person name="Miyazaki M."/>
            <person name="Murata K."/>
            <person name="Saito Y."/>
            <person name="Sakai S."/>
            <person name="Song C."/>
            <person name="Tasumi E."/>
            <person name="Yamanaka Y."/>
            <person name="Yamaguchi T."/>
            <person name="Kamagata Y."/>
            <person name="Tamaki H."/>
            <person name="Takai K."/>
        </authorList>
    </citation>
    <scope>NUCLEOTIDE SEQUENCE [LARGE SCALE GENOMIC DNA]</scope>
    <source>
        <strain evidence="1 2">MK-D1</strain>
    </source>
</reference>
<dbReference type="KEGG" id="psyt:DSAG12_01463"/>
<organism evidence="1 2">
    <name type="scientific">Promethearchaeum syntrophicum</name>
    <dbReference type="NCBI Taxonomy" id="2594042"/>
    <lineage>
        <taxon>Archaea</taxon>
        <taxon>Promethearchaeati</taxon>
        <taxon>Promethearchaeota</taxon>
        <taxon>Promethearchaeia</taxon>
        <taxon>Promethearchaeales</taxon>
        <taxon>Promethearchaeaceae</taxon>
        <taxon>Promethearchaeum</taxon>
    </lineage>
</organism>
<protein>
    <submittedName>
        <fullName evidence="1">Uncharacterized protein</fullName>
    </submittedName>
</protein>
<evidence type="ECO:0000313" key="2">
    <source>
        <dbReference type="Proteomes" id="UP000321408"/>
    </source>
</evidence>
<name>A0A5B9D9X6_9ARCH</name>
<keyword evidence="2" id="KW-1185">Reference proteome</keyword>
<accession>A0A5B9D9X6</accession>